<dbReference type="RefSeq" id="WP_212939188.1">
    <property type="nucleotide sequence ID" value="NZ_BORR01000005.1"/>
</dbReference>
<feature type="domain" description="Tail spike" evidence="1">
    <location>
        <begin position="193"/>
        <end position="264"/>
    </location>
</feature>
<dbReference type="InterPro" id="IPR010572">
    <property type="entry name" value="Tail_dom"/>
</dbReference>
<name>A0A919XR39_9BACL</name>
<sequence>MITILNEQHKPLAVLDQYFDDEITEQVNGLYTLKFSVYLDDLKSPYITVGNFAEVEGQYFNIVHHRRTRADSGAVIISAECEQVAYDLIYHTYDQFIHTGTPTTLLQYALAGTGFTLDTVEITELVSVEFKEEASVRAIIIAIATAAGGELKFDKYKISLLRRRGREHSVQFRFGKNLLGIVKDVDAKTGTAVTSYEVNVVELRSLPEFAMLEAFELGDTVDIIDEELGINEKQRIIQYTYSPRMRINSKVVIASAILGIQDTIYRLQKTSVAKDKWMYGVKIGPEEGIVQERYDKRAKSIWNADVFKMQKGDGSGSYTDALYFNPANGEYEFSGIVRAAQFIGGSIQIGSNFSVDQTGHMKAVGAEFSGDITASVITGGQVNGTSITGGTVIGATVMTSYYGDARVELRSGYADIGVFSSAPGNPNIFGIVDNYNSATISLPNGGDLIANNNDFEIVAFNGKIEINAPDGVYINGIRF</sequence>
<dbReference type="Proteomes" id="UP000681162">
    <property type="component" value="Unassembled WGS sequence"/>
</dbReference>
<reference evidence="3 4" key="1">
    <citation type="submission" date="2021-03" db="EMBL/GenBank/DDBJ databases">
        <title>Antimicrobial resistance genes in bacteria isolated from Japanese honey, and their potential for conferring macrolide and lincosamide resistance in the American foulbrood pathogen Paenibacillus larvae.</title>
        <authorList>
            <person name="Okamoto M."/>
            <person name="Kumagai M."/>
            <person name="Kanamori H."/>
            <person name="Takamatsu D."/>
        </authorList>
    </citation>
    <scope>NUCLEOTIDE SEQUENCE [LARGE SCALE GENOMIC DNA]</scope>
    <source>
        <strain evidence="3 4">J41TS12</strain>
    </source>
</reference>
<organism evidence="3 4">
    <name type="scientific">Paenibacillus antibioticophila</name>
    <dbReference type="NCBI Taxonomy" id="1274374"/>
    <lineage>
        <taxon>Bacteria</taxon>
        <taxon>Bacillati</taxon>
        <taxon>Bacillota</taxon>
        <taxon>Bacilli</taxon>
        <taxon>Bacillales</taxon>
        <taxon>Paenibacillaceae</taxon>
        <taxon>Paenibacillus</taxon>
    </lineage>
</organism>
<comment type="caution">
    <text evidence="3">The sequence shown here is derived from an EMBL/GenBank/DDBJ whole genome shotgun (WGS) entry which is preliminary data.</text>
</comment>
<dbReference type="InterPro" id="IPR044051">
    <property type="entry name" value="Prophage_tail_N"/>
</dbReference>
<evidence type="ECO:0000313" key="3">
    <source>
        <dbReference type="EMBL" id="GIO36871.1"/>
    </source>
</evidence>
<dbReference type="NCBIfam" id="TIGR01665">
    <property type="entry name" value="put_anti_recept"/>
    <property type="match status" value="1"/>
</dbReference>
<accession>A0A919XR39</accession>
<keyword evidence="4" id="KW-1185">Reference proteome</keyword>
<evidence type="ECO:0000313" key="4">
    <source>
        <dbReference type="Proteomes" id="UP000681162"/>
    </source>
</evidence>
<proteinExistence type="predicted"/>
<evidence type="ECO:0000259" key="2">
    <source>
        <dbReference type="Pfam" id="PF18994"/>
    </source>
</evidence>
<protein>
    <submittedName>
        <fullName evidence="3">Uncharacterized protein</fullName>
    </submittedName>
</protein>
<dbReference type="Pfam" id="PF06605">
    <property type="entry name" value="Prophage_tail"/>
    <property type="match status" value="2"/>
</dbReference>
<dbReference type="Pfam" id="PF18994">
    <property type="entry name" value="Prophage_tailD1"/>
    <property type="match status" value="1"/>
</dbReference>
<gene>
    <name evidence="3" type="ORF">J41TS12_17320</name>
</gene>
<dbReference type="AlphaFoldDB" id="A0A919XR39"/>
<feature type="domain" description="Tail spike" evidence="1">
    <location>
        <begin position="93"/>
        <end position="188"/>
    </location>
</feature>
<evidence type="ECO:0000259" key="1">
    <source>
        <dbReference type="Pfam" id="PF06605"/>
    </source>
</evidence>
<dbReference type="InterPro" id="IPR007119">
    <property type="entry name" value="Phage_tail_spike_N"/>
</dbReference>
<dbReference type="EMBL" id="BORR01000005">
    <property type="protein sequence ID" value="GIO36871.1"/>
    <property type="molecule type" value="Genomic_DNA"/>
</dbReference>
<feature type="domain" description="Prophage endopeptidase tail N-terminal" evidence="2">
    <location>
        <begin position="3"/>
        <end position="82"/>
    </location>
</feature>